<evidence type="ECO:0000313" key="2">
    <source>
        <dbReference type="Proteomes" id="UP001162483"/>
    </source>
</evidence>
<organism evidence="1 2">
    <name type="scientific">Staurois parvus</name>
    <dbReference type="NCBI Taxonomy" id="386267"/>
    <lineage>
        <taxon>Eukaryota</taxon>
        <taxon>Metazoa</taxon>
        <taxon>Chordata</taxon>
        <taxon>Craniata</taxon>
        <taxon>Vertebrata</taxon>
        <taxon>Euteleostomi</taxon>
        <taxon>Amphibia</taxon>
        <taxon>Batrachia</taxon>
        <taxon>Anura</taxon>
        <taxon>Neobatrachia</taxon>
        <taxon>Ranoidea</taxon>
        <taxon>Ranidae</taxon>
        <taxon>Staurois</taxon>
    </lineage>
</organism>
<gene>
    <name evidence="1" type="ORF">SPARVUS_LOCUS12516507</name>
</gene>
<accession>A0ABN9FSQ5</accession>
<keyword evidence="2" id="KW-1185">Reference proteome</keyword>
<sequence>MSCQSAPGYDHKALFWSRHSRLQCARSCGECQGVVRHIVIGFFVAFLSLGKDTGAP</sequence>
<protein>
    <submittedName>
        <fullName evidence="1">Uncharacterized protein</fullName>
    </submittedName>
</protein>
<proteinExistence type="predicted"/>
<comment type="caution">
    <text evidence="1">The sequence shown here is derived from an EMBL/GenBank/DDBJ whole genome shotgun (WGS) entry which is preliminary data.</text>
</comment>
<dbReference type="EMBL" id="CATNWA010017226">
    <property type="protein sequence ID" value="CAI9598957.1"/>
    <property type="molecule type" value="Genomic_DNA"/>
</dbReference>
<reference evidence="1" key="1">
    <citation type="submission" date="2023-05" db="EMBL/GenBank/DDBJ databases">
        <authorList>
            <person name="Stuckert A."/>
        </authorList>
    </citation>
    <scope>NUCLEOTIDE SEQUENCE</scope>
</reference>
<name>A0ABN9FSQ5_9NEOB</name>
<dbReference type="Proteomes" id="UP001162483">
    <property type="component" value="Unassembled WGS sequence"/>
</dbReference>
<evidence type="ECO:0000313" key="1">
    <source>
        <dbReference type="EMBL" id="CAI9598957.1"/>
    </source>
</evidence>